<dbReference type="STRING" id="179408.Osc7112_2186"/>
<protein>
    <submittedName>
        <fullName evidence="2">Uncharacterized protein</fullName>
    </submittedName>
</protein>
<gene>
    <name evidence="2" type="ORF">Osc7112_2186</name>
</gene>
<proteinExistence type="predicted"/>
<accession>K9VHF2</accession>
<dbReference type="AlphaFoldDB" id="K9VHF2"/>
<dbReference type="RefSeq" id="WP_015175953.1">
    <property type="nucleotide sequence ID" value="NC_019729.1"/>
</dbReference>
<dbReference type="KEGG" id="oni:Osc7112_2186"/>
<evidence type="ECO:0000313" key="2">
    <source>
        <dbReference type="EMBL" id="AFZ06650.1"/>
    </source>
</evidence>
<keyword evidence="3" id="KW-1185">Reference proteome</keyword>
<organism evidence="2 3">
    <name type="scientific">Phormidium nigroviride PCC 7112</name>
    <dbReference type="NCBI Taxonomy" id="179408"/>
    <lineage>
        <taxon>Bacteria</taxon>
        <taxon>Bacillati</taxon>
        <taxon>Cyanobacteriota</taxon>
        <taxon>Cyanophyceae</taxon>
        <taxon>Oscillatoriophycideae</taxon>
        <taxon>Oscillatoriales</taxon>
        <taxon>Oscillatoriaceae</taxon>
        <taxon>Phormidium</taxon>
    </lineage>
</organism>
<dbReference type="Proteomes" id="UP000010478">
    <property type="component" value="Chromosome"/>
</dbReference>
<name>K9VHF2_9CYAN</name>
<sequence>MEVLLIVLGLVGSAVALCLKKQQDEPSQLPTRERIESVSNPSFTPGEIPIAQENTKQVLVLVISASQVEFLEPLKDKNHIDVSEGEQLYQITRYLWLGSETELSQKRANINKYSVAKGAESEYNIYLVEIKLKQDDEGFKPNVNQLDRYDAFRKLADLAGEVKVSDRLQIEAYENLEVYNR</sequence>
<dbReference type="HOGENOM" id="CLU_112022_0_0_3"/>
<reference evidence="2 3" key="1">
    <citation type="submission" date="2012-05" db="EMBL/GenBank/DDBJ databases">
        <title>Finished chromosome of genome of Oscillatoria sp. PCC 7112.</title>
        <authorList>
            <consortium name="US DOE Joint Genome Institute"/>
            <person name="Gugger M."/>
            <person name="Coursin T."/>
            <person name="Rippka R."/>
            <person name="Tandeau De Marsac N."/>
            <person name="Huntemann M."/>
            <person name="Wei C.-L."/>
            <person name="Han J."/>
            <person name="Detter J.C."/>
            <person name="Han C."/>
            <person name="Tapia R."/>
            <person name="Davenport K."/>
            <person name="Daligault H."/>
            <person name="Erkkila T."/>
            <person name="Gu W."/>
            <person name="Munk A.C.C."/>
            <person name="Teshima H."/>
            <person name="Xu Y."/>
            <person name="Chain P."/>
            <person name="Chen A."/>
            <person name="Krypides N."/>
            <person name="Mavromatis K."/>
            <person name="Markowitz V."/>
            <person name="Szeto E."/>
            <person name="Ivanova N."/>
            <person name="Mikhailova N."/>
            <person name="Ovchinnikova G."/>
            <person name="Pagani I."/>
            <person name="Pati A."/>
            <person name="Goodwin L."/>
            <person name="Peters L."/>
            <person name="Pitluck S."/>
            <person name="Woyke T."/>
            <person name="Kerfeld C."/>
        </authorList>
    </citation>
    <scope>NUCLEOTIDE SEQUENCE [LARGE SCALE GENOMIC DNA]</scope>
    <source>
        <strain evidence="2 3">PCC 7112</strain>
    </source>
</reference>
<dbReference type="EMBL" id="CP003614">
    <property type="protein sequence ID" value="AFZ06650.1"/>
    <property type="molecule type" value="Genomic_DNA"/>
</dbReference>
<evidence type="ECO:0000313" key="3">
    <source>
        <dbReference type="Proteomes" id="UP000010478"/>
    </source>
</evidence>
<feature type="region of interest" description="Disordered" evidence="1">
    <location>
        <begin position="28"/>
        <end position="48"/>
    </location>
</feature>
<dbReference type="OrthoDB" id="2079639at2"/>
<evidence type="ECO:0000256" key="1">
    <source>
        <dbReference type="SAM" id="MobiDB-lite"/>
    </source>
</evidence>
<dbReference type="eggNOG" id="ENOG5032QYY">
    <property type="taxonomic scope" value="Bacteria"/>
</dbReference>